<organism evidence="4 5">
    <name type="scientific">Thyridium curvatum</name>
    <dbReference type="NCBI Taxonomy" id="1093900"/>
    <lineage>
        <taxon>Eukaryota</taxon>
        <taxon>Fungi</taxon>
        <taxon>Dikarya</taxon>
        <taxon>Ascomycota</taxon>
        <taxon>Pezizomycotina</taxon>
        <taxon>Sordariomycetes</taxon>
        <taxon>Sordariomycetidae</taxon>
        <taxon>Thyridiales</taxon>
        <taxon>Thyridiaceae</taxon>
        <taxon>Thyridium</taxon>
    </lineage>
</organism>
<dbReference type="Proteomes" id="UP000319257">
    <property type="component" value="Unassembled WGS sequence"/>
</dbReference>
<dbReference type="RefSeq" id="XP_030991429.1">
    <property type="nucleotide sequence ID" value="XM_031143981.1"/>
</dbReference>
<dbReference type="Gene3D" id="3.30.160.60">
    <property type="entry name" value="Classic Zinc Finger"/>
    <property type="match status" value="1"/>
</dbReference>
<evidence type="ECO:0000256" key="1">
    <source>
        <dbReference type="PROSITE-ProRule" id="PRU00042"/>
    </source>
</evidence>
<dbReference type="AlphaFoldDB" id="A0A507AY34"/>
<dbReference type="EMBL" id="SKBQ01000063">
    <property type="protein sequence ID" value="TPX09718.1"/>
    <property type="molecule type" value="Genomic_DNA"/>
</dbReference>
<accession>A0A507AY34</accession>
<keyword evidence="1" id="KW-0862">Zinc</keyword>
<dbReference type="InterPro" id="IPR036236">
    <property type="entry name" value="Znf_C2H2_sf"/>
</dbReference>
<feature type="domain" description="C2H2-type" evidence="3">
    <location>
        <begin position="193"/>
        <end position="216"/>
    </location>
</feature>
<dbReference type="OrthoDB" id="654211at2759"/>
<sequence>MEEHYGTPVDPVAAENLAAARLHVQALTACGLSREALLQALLESQVSPGPDPALAGIQPLPHTGLNRDLPPMPLALKHKSSMHASHHQSAHIAQAHASIPLMTYQHQSMAPHPSQQQQPQPIRQPSKSKWSKLTRSKSVSGLRHTSSVSSTSSTSNGAGSTRAYWCTACDTKLARKFDWKRHMDEFHERYKKYPCPDCNRVFWGANTFNQHHRAAHGCTTCPHADRVVRYVRRKRAWGCGFCAALAPSLDRYLEHVALHYESGKTRAHWSHARVIYGLLHQPGVHEAWREVVRRRHGDLPRDQAPQFSWEAATTGSEQGFLEKEAPGRLQDFLEFFDPLTGDAEQLAELAYTQAIVLASSPSAVSPPQLQQPLPQQYEPQAVVPKSTPAIARMSLPSTPQSKWVDAAAAAARQTVSVPQVPADERDMLQQALQPIQEESMFEVPIGLVKIDATAPPPTTNYLGCDFPDPLLSGLDMSFNDWSSMVSTVVDDSYNLDMCANSGAGCGGAQDWPDAMCIDPPGHLEQYYATVKDQYS</sequence>
<feature type="region of interest" description="Disordered" evidence="2">
    <location>
        <begin position="107"/>
        <end position="160"/>
    </location>
</feature>
<keyword evidence="5" id="KW-1185">Reference proteome</keyword>
<dbReference type="PROSITE" id="PS50157">
    <property type="entry name" value="ZINC_FINGER_C2H2_2"/>
    <property type="match status" value="1"/>
</dbReference>
<protein>
    <recommendedName>
        <fullName evidence="3">C2H2-type domain-containing protein</fullName>
    </recommendedName>
</protein>
<dbReference type="STRING" id="1093900.A0A507AY34"/>
<keyword evidence="1" id="KW-0863">Zinc-finger</keyword>
<evidence type="ECO:0000313" key="4">
    <source>
        <dbReference type="EMBL" id="TPX09718.1"/>
    </source>
</evidence>
<gene>
    <name evidence="4" type="ORF">E0L32_009057</name>
</gene>
<evidence type="ECO:0000259" key="3">
    <source>
        <dbReference type="PROSITE" id="PS50157"/>
    </source>
</evidence>
<proteinExistence type="predicted"/>
<dbReference type="PROSITE" id="PS00028">
    <property type="entry name" value="ZINC_FINGER_C2H2_1"/>
    <property type="match status" value="1"/>
</dbReference>
<reference evidence="4 5" key="1">
    <citation type="submission" date="2019-06" db="EMBL/GenBank/DDBJ databases">
        <title>Draft genome sequence of the filamentous fungus Phialemoniopsis curvata isolated from diesel fuel.</title>
        <authorList>
            <person name="Varaljay V.A."/>
            <person name="Lyon W.J."/>
            <person name="Crouch A.L."/>
            <person name="Drake C.E."/>
            <person name="Hollomon J.M."/>
            <person name="Nadeau L.J."/>
            <person name="Nunn H.S."/>
            <person name="Stevenson B.S."/>
            <person name="Bojanowski C.L."/>
            <person name="Crookes-Goodson W.J."/>
        </authorList>
    </citation>
    <scope>NUCLEOTIDE SEQUENCE [LARGE SCALE GENOMIC DNA]</scope>
    <source>
        <strain evidence="4 5">D216</strain>
    </source>
</reference>
<feature type="compositionally biased region" description="Low complexity" evidence="2">
    <location>
        <begin position="138"/>
        <end position="160"/>
    </location>
</feature>
<dbReference type="InterPro" id="IPR013087">
    <property type="entry name" value="Znf_C2H2_type"/>
</dbReference>
<keyword evidence="1" id="KW-0479">Metal-binding</keyword>
<dbReference type="SMART" id="SM00355">
    <property type="entry name" value="ZnF_C2H2"/>
    <property type="match status" value="3"/>
</dbReference>
<evidence type="ECO:0000256" key="2">
    <source>
        <dbReference type="SAM" id="MobiDB-lite"/>
    </source>
</evidence>
<dbReference type="SUPFAM" id="SSF57667">
    <property type="entry name" value="beta-beta-alpha zinc fingers"/>
    <property type="match status" value="1"/>
</dbReference>
<dbReference type="InParanoid" id="A0A507AY34"/>
<dbReference type="GeneID" id="41976504"/>
<evidence type="ECO:0000313" key="5">
    <source>
        <dbReference type="Proteomes" id="UP000319257"/>
    </source>
</evidence>
<feature type="compositionally biased region" description="Low complexity" evidence="2">
    <location>
        <begin position="107"/>
        <end position="128"/>
    </location>
</feature>
<comment type="caution">
    <text evidence="4">The sequence shown here is derived from an EMBL/GenBank/DDBJ whole genome shotgun (WGS) entry which is preliminary data.</text>
</comment>
<dbReference type="GO" id="GO:0008270">
    <property type="term" value="F:zinc ion binding"/>
    <property type="evidence" value="ECO:0007669"/>
    <property type="project" value="UniProtKB-KW"/>
</dbReference>
<name>A0A507AY34_9PEZI</name>